<sequence length="73" mass="7907">MCDIPTGLFEVVGRAIFYPVGWPIVKLLTLGKYPAKGSWFTETPAANWATGVGMAILALIIMALFHQFSLPPA</sequence>
<evidence type="ECO:0000256" key="1">
    <source>
        <dbReference type="SAM" id="Phobius"/>
    </source>
</evidence>
<proteinExistence type="predicted"/>
<dbReference type="RefSeq" id="WP_053481346.1">
    <property type="nucleotide sequence ID" value="NZ_CP066267.1"/>
</dbReference>
<protein>
    <submittedName>
        <fullName evidence="2">Uncharacterized protein</fullName>
    </submittedName>
</protein>
<dbReference type="EMBL" id="LJRO01000074">
    <property type="protein sequence ID" value="KPZ06034.1"/>
    <property type="molecule type" value="Genomic_DNA"/>
</dbReference>
<dbReference type="Proteomes" id="UP000050523">
    <property type="component" value="Unassembled WGS sequence"/>
</dbReference>
<name>A0AA40TWL1_9PSED</name>
<dbReference type="GeneID" id="73737315"/>
<keyword evidence="1" id="KW-0472">Membrane</keyword>
<dbReference type="AlphaFoldDB" id="A0AA40TWL1"/>
<gene>
    <name evidence="2" type="ORF">ALO43_01755</name>
</gene>
<organism evidence="2 3">
    <name type="scientific">Pseudomonas tremae</name>
    <dbReference type="NCBI Taxonomy" id="200454"/>
    <lineage>
        <taxon>Bacteria</taxon>
        <taxon>Pseudomonadati</taxon>
        <taxon>Pseudomonadota</taxon>
        <taxon>Gammaproteobacteria</taxon>
        <taxon>Pseudomonadales</taxon>
        <taxon>Pseudomonadaceae</taxon>
        <taxon>Pseudomonas</taxon>
    </lineage>
</organism>
<evidence type="ECO:0000313" key="2">
    <source>
        <dbReference type="EMBL" id="KPZ06034.1"/>
    </source>
</evidence>
<keyword evidence="1" id="KW-0812">Transmembrane</keyword>
<keyword evidence="1" id="KW-1133">Transmembrane helix</keyword>
<evidence type="ECO:0000313" key="3">
    <source>
        <dbReference type="Proteomes" id="UP000050523"/>
    </source>
</evidence>
<comment type="caution">
    <text evidence="2">The sequence shown here is derived from an EMBL/GenBank/DDBJ whole genome shotgun (WGS) entry which is preliminary data.</text>
</comment>
<reference evidence="2 3" key="1">
    <citation type="submission" date="2015-09" db="EMBL/GenBank/DDBJ databases">
        <title>Genome announcement of multiple Pseudomonas syringae strains.</title>
        <authorList>
            <person name="Thakur S."/>
            <person name="Wang P.W."/>
            <person name="Gong Y."/>
            <person name="Weir B.S."/>
            <person name="Guttman D.S."/>
        </authorList>
    </citation>
    <scope>NUCLEOTIDE SEQUENCE [LARGE SCALE GENOMIC DNA]</scope>
    <source>
        <strain evidence="2 3">ICMP9151</strain>
    </source>
</reference>
<accession>A0AA40TWL1</accession>
<feature type="transmembrane region" description="Helical" evidence="1">
    <location>
        <begin position="45"/>
        <end position="65"/>
    </location>
</feature>